<organism evidence="1 2">
    <name type="scientific">Flavobacterium chungbukense</name>
    <dbReference type="NCBI Taxonomy" id="877464"/>
    <lineage>
        <taxon>Bacteria</taxon>
        <taxon>Pseudomonadati</taxon>
        <taxon>Bacteroidota</taxon>
        <taxon>Flavobacteriia</taxon>
        <taxon>Flavobacteriales</taxon>
        <taxon>Flavobacteriaceae</taxon>
        <taxon>Flavobacterium</taxon>
    </lineage>
</organism>
<protein>
    <submittedName>
        <fullName evidence="1">Uncharacterized protein</fullName>
    </submittedName>
</protein>
<dbReference type="EMBL" id="BAABAO010000013">
    <property type="protein sequence ID" value="GAA4136289.1"/>
    <property type="molecule type" value="Genomic_DNA"/>
</dbReference>
<comment type="caution">
    <text evidence="1">The sequence shown here is derived from an EMBL/GenBank/DDBJ whole genome shotgun (WGS) entry which is preliminary data.</text>
</comment>
<reference evidence="2" key="1">
    <citation type="journal article" date="2019" name="Int. J. Syst. Evol. Microbiol.">
        <title>The Global Catalogue of Microorganisms (GCM) 10K type strain sequencing project: providing services to taxonomists for standard genome sequencing and annotation.</title>
        <authorList>
            <consortium name="The Broad Institute Genomics Platform"/>
            <consortium name="The Broad Institute Genome Sequencing Center for Infectious Disease"/>
            <person name="Wu L."/>
            <person name="Ma J."/>
        </authorList>
    </citation>
    <scope>NUCLEOTIDE SEQUENCE [LARGE SCALE GENOMIC DNA]</scope>
    <source>
        <strain evidence="2">JCM 17386</strain>
    </source>
</reference>
<proteinExistence type="predicted"/>
<gene>
    <name evidence="1" type="ORF">GCM10022250_32760</name>
</gene>
<accession>A0ABP7YIP0</accession>
<dbReference type="Proteomes" id="UP001501333">
    <property type="component" value="Unassembled WGS sequence"/>
</dbReference>
<keyword evidence="2" id="KW-1185">Reference proteome</keyword>
<evidence type="ECO:0000313" key="2">
    <source>
        <dbReference type="Proteomes" id="UP001501333"/>
    </source>
</evidence>
<evidence type="ECO:0000313" key="1">
    <source>
        <dbReference type="EMBL" id="GAA4136289.1"/>
    </source>
</evidence>
<name>A0ABP7YIP0_9FLAO</name>
<sequence>MKPMKRIIFFTILYFYIFSGIAQKQHLEPVSLDQNTKSDLYYISLFDKLYEDLSKDNSFRYAVVPSFYPEYGFSVESKKEKYFIISTSLSESYWYSKNKKKVKFSTQKNKIDKELYEQIGKIFKLLEEQTKEYEELNFVTDGVSYYFITTNKDGNNKTGKIWSPSKESTLGKWIFVCDKLYHFKKNKNYNFKKEIGDIISVLEK</sequence>